<dbReference type="EMBL" id="AE008917">
    <property type="protein sequence ID" value="AAL52606.1"/>
    <property type="molecule type" value="Genomic_DNA"/>
</dbReference>
<feature type="region of interest" description="Disordered" evidence="1">
    <location>
        <begin position="21"/>
        <end position="41"/>
    </location>
</feature>
<evidence type="ECO:0000313" key="3">
    <source>
        <dbReference type="Proteomes" id="UP000000419"/>
    </source>
</evidence>
<organism evidence="2 3">
    <name type="scientific">Brucella melitensis biotype 1 (strain ATCC 23456 / CCUG 17765 / NCTC 10094 / 16M)</name>
    <dbReference type="NCBI Taxonomy" id="224914"/>
    <lineage>
        <taxon>Bacteria</taxon>
        <taxon>Pseudomonadati</taxon>
        <taxon>Pseudomonadota</taxon>
        <taxon>Alphaproteobacteria</taxon>
        <taxon>Hyphomicrobiales</taxon>
        <taxon>Brucellaceae</taxon>
        <taxon>Brucella/Ochrobactrum group</taxon>
        <taxon>Brucella</taxon>
    </lineage>
</organism>
<dbReference type="AlphaFoldDB" id="Q8YFU5"/>
<reference evidence="2 3" key="1">
    <citation type="journal article" date="2002" name="Proc. Natl. Acad. Sci. U.S.A.">
        <title>The genome sequence of the facultative intracellular pathogen Brucella melitensis.</title>
        <authorList>
            <person name="DelVecchio V.G."/>
            <person name="Kapatral V."/>
            <person name="Redkar R.J."/>
            <person name="Patra G."/>
            <person name="Mujer C."/>
            <person name="Los T."/>
            <person name="Ivanova N."/>
            <person name="Anderson I."/>
            <person name="Bhattacharyya A."/>
            <person name="Lykidis A."/>
            <person name="Reznik G."/>
            <person name="Jablonski L."/>
            <person name="Larsen N."/>
            <person name="D'Souza M."/>
            <person name="Bernal A."/>
            <person name="Mazur M."/>
            <person name="Goltsman E."/>
            <person name="Selkov E."/>
            <person name="Elzer P.H."/>
            <person name="Hagius S."/>
            <person name="O'Callaghan D."/>
            <person name="Letesson J.J."/>
            <person name="Haselkorn R."/>
            <person name="Kyrpides N."/>
            <person name="Overbeek R."/>
        </authorList>
    </citation>
    <scope>NUCLEOTIDE SEQUENCE [LARGE SCALE GENOMIC DNA]</scope>
    <source>
        <strain evidence="3">ATCC 23456 / CCUG 17765 / NCTC 10094 / 16M</strain>
    </source>
</reference>
<gene>
    <name evidence="2" type="ordered locus">BMEI1425</name>
</gene>
<name>Q8YFU5_BRUME</name>
<evidence type="ECO:0000313" key="2">
    <source>
        <dbReference type="EMBL" id="AAL52606.1"/>
    </source>
</evidence>
<dbReference type="KEGG" id="bme:BMEI1425"/>
<dbReference type="PIR" id="AC3430">
    <property type="entry name" value="AC3430"/>
</dbReference>
<keyword evidence="3" id="KW-1185">Reference proteome</keyword>
<protein>
    <submittedName>
        <fullName evidence="2">Uncharacterized protein</fullName>
    </submittedName>
</protein>
<sequence length="41" mass="4618">MATPQQIKLKQSVARPYNRFKCQAQSPNSEIPHSFTGQDAN</sequence>
<dbReference type="Proteomes" id="UP000000419">
    <property type="component" value="Chromosome I"/>
</dbReference>
<accession>Q8YFU5</accession>
<evidence type="ECO:0000256" key="1">
    <source>
        <dbReference type="SAM" id="MobiDB-lite"/>
    </source>
</evidence>
<feature type="compositionally biased region" description="Polar residues" evidence="1">
    <location>
        <begin position="23"/>
        <end position="41"/>
    </location>
</feature>
<proteinExistence type="predicted"/>